<dbReference type="EMBL" id="CP014135">
    <property type="protein sequence ID" value="AMB85066.1"/>
    <property type="molecule type" value="Genomic_DNA"/>
</dbReference>
<dbReference type="STRING" id="46677.AWM79_06980"/>
<name>A0A0X1SZ17_PSEAA</name>
<dbReference type="Gene3D" id="2.115.10.20">
    <property type="entry name" value="Glycosyl hydrolase domain, family 43"/>
    <property type="match status" value="1"/>
</dbReference>
<dbReference type="InterPro" id="IPR023296">
    <property type="entry name" value="Glyco_hydro_beta-prop_sf"/>
</dbReference>
<reference evidence="1 2" key="1">
    <citation type="submission" date="2016-01" db="EMBL/GenBank/DDBJ databases">
        <authorList>
            <person name="McClelland M."/>
            <person name="Jain A."/>
            <person name="Saraogi P."/>
            <person name="Mendelson R."/>
            <person name="Westerman R."/>
            <person name="SanMiguel P."/>
            <person name="Csonka L."/>
        </authorList>
    </citation>
    <scope>NUCLEOTIDE SEQUENCE [LARGE SCALE GENOMIC DNA]</scope>
    <source>
        <strain evidence="1 2">NCPPB 2472</strain>
    </source>
</reference>
<evidence type="ECO:0000313" key="1">
    <source>
        <dbReference type="EMBL" id="AMB85066.1"/>
    </source>
</evidence>
<evidence type="ECO:0000313" key="2">
    <source>
        <dbReference type="Proteomes" id="UP000063229"/>
    </source>
</evidence>
<organism evidence="1 2">
    <name type="scientific">Pseudomonas agarici</name>
    <dbReference type="NCBI Taxonomy" id="46677"/>
    <lineage>
        <taxon>Bacteria</taxon>
        <taxon>Pseudomonadati</taxon>
        <taxon>Pseudomonadota</taxon>
        <taxon>Gammaproteobacteria</taxon>
        <taxon>Pseudomonadales</taxon>
        <taxon>Pseudomonadaceae</taxon>
        <taxon>Pseudomonas</taxon>
    </lineage>
</organism>
<dbReference type="KEGG" id="pagb:AWM79_06980"/>
<dbReference type="Proteomes" id="UP000063229">
    <property type="component" value="Chromosome"/>
</dbReference>
<dbReference type="OrthoDB" id="3215821at2"/>
<protein>
    <recommendedName>
        <fullName evidence="3">Sialidase domain-containing protein</fullName>
    </recommendedName>
</protein>
<keyword evidence="2" id="KW-1185">Reference proteome</keyword>
<proteinExistence type="predicted"/>
<accession>A0A0X1SZ17</accession>
<sequence length="310" mass="35037">MKHYPELLRFNFADRRLTWVGETIFGEKFPFQYASPDRPAIAIFNNQLWCVYRLGSDSNKLAYRFSSPQDVDGQWTTGQVIPDHTTVEGPALAVFKDRLYCVYVGTGGDNSLYSTYWSNLDSSWSDAKKLPHHHSTWGPALAVHDNKLWCVHTGNGRDQSLRYTTSSDGENWSDDTKFPDQKTASAPSLFVKGEDLFCAHRGGTGDEILYYTSWDGTTWRPDRRMLNNSIFSIESSHAPGVVYCADDRRLIMVLKGSGSDTQLYYGVLKDESENWVLDKISESFSQAGPSVLTTQNSTFCFYRGAKTSDE</sequence>
<dbReference type="SUPFAM" id="SSF89372">
    <property type="entry name" value="Fucose-specific lectin"/>
    <property type="match status" value="1"/>
</dbReference>
<evidence type="ECO:0008006" key="3">
    <source>
        <dbReference type="Google" id="ProtNLM"/>
    </source>
</evidence>
<dbReference type="RefSeq" id="WP_017131305.1">
    <property type="nucleotide sequence ID" value="NZ_CP014135.1"/>
</dbReference>
<dbReference type="AlphaFoldDB" id="A0A0X1SZ17"/>
<gene>
    <name evidence="1" type="ORF">AWM79_06980</name>
</gene>